<gene>
    <name evidence="3" type="ORF">F8568_008780</name>
</gene>
<organism evidence="3 4">
    <name type="scientific">Actinomadura physcomitrii</name>
    <dbReference type="NCBI Taxonomy" id="2650748"/>
    <lineage>
        <taxon>Bacteria</taxon>
        <taxon>Bacillati</taxon>
        <taxon>Actinomycetota</taxon>
        <taxon>Actinomycetes</taxon>
        <taxon>Streptosporangiales</taxon>
        <taxon>Thermomonosporaceae</taxon>
        <taxon>Actinomadura</taxon>
    </lineage>
</organism>
<evidence type="ECO:0000256" key="2">
    <source>
        <dbReference type="SAM" id="Phobius"/>
    </source>
</evidence>
<proteinExistence type="predicted"/>
<evidence type="ECO:0000313" key="3">
    <source>
        <dbReference type="EMBL" id="MWA00468.1"/>
    </source>
</evidence>
<feature type="transmembrane region" description="Helical" evidence="2">
    <location>
        <begin position="6"/>
        <end position="25"/>
    </location>
</feature>
<feature type="transmembrane region" description="Helical" evidence="2">
    <location>
        <begin position="62"/>
        <end position="79"/>
    </location>
</feature>
<evidence type="ECO:0000313" key="4">
    <source>
        <dbReference type="Proteomes" id="UP000462055"/>
    </source>
</evidence>
<dbReference type="EMBL" id="WBMS02000005">
    <property type="protein sequence ID" value="MWA00468.1"/>
    <property type="molecule type" value="Genomic_DNA"/>
</dbReference>
<feature type="region of interest" description="Disordered" evidence="1">
    <location>
        <begin position="90"/>
        <end position="135"/>
    </location>
</feature>
<feature type="transmembrane region" description="Helical" evidence="2">
    <location>
        <begin position="37"/>
        <end position="56"/>
    </location>
</feature>
<keyword evidence="2" id="KW-0812">Transmembrane</keyword>
<sequence>MSDTAIDLISLGVTLVGLVISWGVYRRRGAASGMRGAALSLVPLAAAMTGVTEFFVDLAFSPVKWAGVGVAGLAVLLYLTSGAMLSRRAGAEGNGRAGGNAAARGADEPKAAGRAGRRPKGEVGGAQPSGDPEMAEIEKILRDRGIS</sequence>
<evidence type="ECO:0008006" key="5">
    <source>
        <dbReference type="Google" id="ProtNLM"/>
    </source>
</evidence>
<evidence type="ECO:0000256" key="1">
    <source>
        <dbReference type="SAM" id="MobiDB-lite"/>
    </source>
</evidence>
<keyword evidence="4" id="KW-1185">Reference proteome</keyword>
<keyword evidence="2" id="KW-1133">Transmembrane helix</keyword>
<dbReference type="AlphaFoldDB" id="A0A6I4M379"/>
<keyword evidence="2" id="KW-0472">Membrane</keyword>
<comment type="caution">
    <text evidence="3">The sequence shown here is derived from an EMBL/GenBank/DDBJ whole genome shotgun (WGS) entry which is preliminary data.</text>
</comment>
<protein>
    <recommendedName>
        <fullName evidence="5">Cellulose synthase</fullName>
    </recommendedName>
</protein>
<dbReference type="RefSeq" id="WP_151592984.1">
    <property type="nucleotide sequence ID" value="NZ_WBMS02000005.1"/>
</dbReference>
<name>A0A6I4M379_9ACTN</name>
<accession>A0A6I4M379</accession>
<reference evidence="3" key="1">
    <citation type="submission" date="2019-12" db="EMBL/GenBank/DDBJ databases">
        <title>Actinomadura physcomitrii sp. nov., a novel actinomycete isolated from moss [Physcomitrium sphaericum (Ludw) Fuernr].</title>
        <authorList>
            <person name="Zhuang X."/>
        </authorList>
    </citation>
    <scope>NUCLEOTIDE SEQUENCE [LARGE SCALE GENOMIC DNA]</scope>
    <source>
        <strain evidence="3">LD22</strain>
    </source>
</reference>
<dbReference type="Proteomes" id="UP000462055">
    <property type="component" value="Unassembled WGS sequence"/>
</dbReference>